<evidence type="ECO:0000256" key="1">
    <source>
        <dbReference type="SAM" id="MobiDB-lite"/>
    </source>
</evidence>
<keyword evidence="3" id="KW-1185">Reference proteome</keyword>
<name>A0A8J5CCG4_ZINOF</name>
<gene>
    <name evidence="2" type="ORF">ZIOFF_072111</name>
</gene>
<feature type="region of interest" description="Disordered" evidence="1">
    <location>
        <begin position="100"/>
        <end position="121"/>
    </location>
</feature>
<evidence type="ECO:0000313" key="2">
    <source>
        <dbReference type="EMBL" id="KAG6471019.1"/>
    </source>
</evidence>
<comment type="caution">
    <text evidence="2">The sequence shown here is derived from an EMBL/GenBank/DDBJ whole genome shotgun (WGS) entry which is preliminary data.</text>
</comment>
<dbReference type="EMBL" id="JACMSC010000021">
    <property type="protein sequence ID" value="KAG6471019.1"/>
    <property type="molecule type" value="Genomic_DNA"/>
</dbReference>
<proteinExistence type="predicted"/>
<dbReference type="AlphaFoldDB" id="A0A8J5CCG4"/>
<protein>
    <submittedName>
        <fullName evidence="2">Uncharacterized protein</fullName>
    </submittedName>
</protein>
<evidence type="ECO:0000313" key="3">
    <source>
        <dbReference type="Proteomes" id="UP000734854"/>
    </source>
</evidence>
<sequence length="121" mass="12316">MSHLTRVWMAASVAVMQGHSEGGLKSMSVRCSLQSADNRVVSASAGAAATAAGLGVGRALRGAGAEDRQNQDKSALSETMVGGRLEASFVEDAIINRCSKSQGSEKDGESDGRGNGGECVT</sequence>
<accession>A0A8J5CCG4</accession>
<organism evidence="2 3">
    <name type="scientific">Zingiber officinale</name>
    <name type="common">Ginger</name>
    <name type="synonym">Amomum zingiber</name>
    <dbReference type="NCBI Taxonomy" id="94328"/>
    <lineage>
        <taxon>Eukaryota</taxon>
        <taxon>Viridiplantae</taxon>
        <taxon>Streptophyta</taxon>
        <taxon>Embryophyta</taxon>
        <taxon>Tracheophyta</taxon>
        <taxon>Spermatophyta</taxon>
        <taxon>Magnoliopsida</taxon>
        <taxon>Liliopsida</taxon>
        <taxon>Zingiberales</taxon>
        <taxon>Zingiberaceae</taxon>
        <taxon>Zingiber</taxon>
    </lineage>
</organism>
<reference evidence="2 3" key="1">
    <citation type="submission" date="2020-08" db="EMBL/GenBank/DDBJ databases">
        <title>Plant Genome Project.</title>
        <authorList>
            <person name="Zhang R.-G."/>
        </authorList>
    </citation>
    <scope>NUCLEOTIDE SEQUENCE [LARGE SCALE GENOMIC DNA]</scope>
    <source>
        <tissue evidence="2">Rhizome</tissue>
    </source>
</reference>
<dbReference type="Proteomes" id="UP000734854">
    <property type="component" value="Unassembled WGS sequence"/>
</dbReference>
<feature type="compositionally biased region" description="Basic and acidic residues" evidence="1">
    <location>
        <begin position="103"/>
        <end position="112"/>
    </location>
</feature>